<dbReference type="Pfam" id="PF16323">
    <property type="entry name" value="DUF4959"/>
    <property type="match status" value="1"/>
</dbReference>
<feature type="domain" description="DUF5126" evidence="4">
    <location>
        <begin position="125"/>
        <end position="224"/>
    </location>
</feature>
<feature type="domain" description="DUF5000" evidence="3">
    <location>
        <begin position="261"/>
        <end position="400"/>
    </location>
</feature>
<dbReference type="Proteomes" id="UP000649799">
    <property type="component" value="Unassembled WGS sequence"/>
</dbReference>
<dbReference type="EMBL" id="JAANYN010000003">
    <property type="protein sequence ID" value="NHE56859.1"/>
    <property type="molecule type" value="Genomic_DNA"/>
</dbReference>
<gene>
    <name evidence="5" type="ORF">G9Q97_08530</name>
</gene>
<reference evidence="5 6" key="1">
    <citation type="submission" date="2020-03" db="EMBL/GenBank/DDBJ databases">
        <title>Cyclobacterium plantarum sp. nov., a marine bacterium isolated from a coastal-marine wetland.</title>
        <authorList>
            <person name="Sanchez-Porro C."/>
            <person name="Ventosa A."/>
            <person name="Amoozegar M."/>
        </authorList>
    </citation>
    <scope>NUCLEOTIDE SEQUENCE [LARGE SCALE GENOMIC DNA]</scope>
    <source>
        <strain evidence="5 6">GBPx2</strain>
    </source>
</reference>
<evidence type="ECO:0000259" key="2">
    <source>
        <dbReference type="Pfam" id="PF16323"/>
    </source>
</evidence>
<dbReference type="InterPro" id="IPR032164">
    <property type="entry name" value="DUF5000"/>
</dbReference>
<evidence type="ECO:0000259" key="3">
    <source>
        <dbReference type="Pfam" id="PF16391"/>
    </source>
</evidence>
<dbReference type="Pfam" id="PF17166">
    <property type="entry name" value="DUF5126"/>
    <property type="match status" value="1"/>
</dbReference>
<evidence type="ECO:0000256" key="1">
    <source>
        <dbReference type="SAM" id="SignalP"/>
    </source>
</evidence>
<comment type="caution">
    <text evidence="5">The sequence shown here is derived from an EMBL/GenBank/DDBJ whole genome shotgun (WGS) entry which is preliminary data.</text>
</comment>
<dbReference type="InterPro" id="IPR032527">
    <property type="entry name" value="DUF4959"/>
</dbReference>
<evidence type="ECO:0000313" key="6">
    <source>
        <dbReference type="Proteomes" id="UP000649799"/>
    </source>
</evidence>
<dbReference type="InterPro" id="IPR033431">
    <property type="entry name" value="DUF5126"/>
</dbReference>
<dbReference type="RefSeq" id="WP_166145608.1">
    <property type="nucleotide sequence ID" value="NZ_JAANYN010000003.1"/>
</dbReference>
<protein>
    <submittedName>
        <fullName evidence="5">DUF4959 domain-containing protein</fullName>
    </submittedName>
</protein>
<feature type="chain" id="PRO_5047111038" evidence="1">
    <location>
        <begin position="21"/>
        <end position="404"/>
    </location>
</feature>
<accession>A0ABX0H5E7</accession>
<feature type="domain" description="DUF4959" evidence="2">
    <location>
        <begin position="20"/>
        <end position="123"/>
    </location>
</feature>
<evidence type="ECO:0000313" key="5">
    <source>
        <dbReference type="EMBL" id="NHE56859.1"/>
    </source>
</evidence>
<feature type="signal peptide" evidence="1">
    <location>
        <begin position="1"/>
        <end position="20"/>
    </location>
</feature>
<sequence length="404" mass="45141">MKLNKFIICTFIAVCMVLSACEEEERGPLTNDGVPPSPVTEVTVTNLPGGAKITYSVPADQDALLVQATYKLDNGKIVTSKSSIFKNHIVVEGLREIKEQVVELVTIDRSNNQSEPVNVTILPETAPIDKLYASFELDEDFGGVRLKYNNEDQIAAELLLYAEDESGNLIYQQSTFISDDQRTHQTFRGFPPLSKKFGVSAIDRWDNSTEIMEAVKTPLEEVILNIENFRDVFLTGDESDAFGWTKSNLWNGSIAGSGFHTAQGQPGTVVPPYSEGYHIFTLDLGVLAKLSRFKFWQRQDSWIFTHGNPRHFEIWGIDELPEDNGASLEGWTKMIENGEVVKPSGGPLGTNSAEDVAQAADGEEFEFPIDAPPVRYIRFVNLESWSTGKFMHLMELNFWGQIEE</sequence>
<evidence type="ECO:0000259" key="4">
    <source>
        <dbReference type="Pfam" id="PF17166"/>
    </source>
</evidence>
<name>A0ABX0H5E7_9BACT</name>
<dbReference type="Pfam" id="PF16391">
    <property type="entry name" value="DUF5000"/>
    <property type="match status" value="1"/>
</dbReference>
<dbReference type="PROSITE" id="PS51257">
    <property type="entry name" value="PROKAR_LIPOPROTEIN"/>
    <property type="match status" value="1"/>
</dbReference>
<organism evidence="5 6">
    <name type="scientific">Cyclobacterium plantarum</name>
    <dbReference type="NCBI Taxonomy" id="2716263"/>
    <lineage>
        <taxon>Bacteria</taxon>
        <taxon>Pseudomonadati</taxon>
        <taxon>Bacteroidota</taxon>
        <taxon>Cytophagia</taxon>
        <taxon>Cytophagales</taxon>
        <taxon>Cyclobacteriaceae</taxon>
        <taxon>Cyclobacterium</taxon>
    </lineage>
</organism>
<proteinExistence type="predicted"/>
<dbReference type="Gene3D" id="2.60.120.260">
    <property type="entry name" value="Galactose-binding domain-like"/>
    <property type="match status" value="1"/>
</dbReference>
<keyword evidence="6" id="KW-1185">Reference proteome</keyword>
<keyword evidence="1" id="KW-0732">Signal</keyword>